<dbReference type="Proteomes" id="UP000327044">
    <property type="component" value="Unassembled WGS sequence"/>
</dbReference>
<evidence type="ECO:0000313" key="2">
    <source>
        <dbReference type="Proteomes" id="UP000327044"/>
    </source>
</evidence>
<accession>A0A5N3ZYH0</accession>
<dbReference type="EMBL" id="VVIM01001906">
    <property type="protein sequence ID" value="KAB0790116.1"/>
    <property type="molecule type" value="Genomic_DNA"/>
</dbReference>
<feature type="non-terminal residue" evidence="1">
    <location>
        <position position="57"/>
    </location>
</feature>
<reference evidence="1 2" key="1">
    <citation type="journal article" date="2018" name="Elife">
        <title>Firefly genomes illuminate parallel origins of bioluminescence in beetles.</title>
        <authorList>
            <person name="Fallon T.R."/>
            <person name="Lower S.E."/>
            <person name="Chang C.H."/>
            <person name="Bessho-Uehara M."/>
            <person name="Martin G.J."/>
            <person name="Bewick A.J."/>
            <person name="Behringer M."/>
            <person name="Debat H.J."/>
            <person name="Wong I."/>
            <person name="Day J.C."/>
            <person name="Suvorov A."/>
            <person name="Silva C.J."/>
            <person name="Stanger-Hall K.F."/>
            <person name="Hall D.W."/>
            <person name="Schmitz R.J."/>
            <person name="Nelson D.R."/>
            <person name="Lewis S.M."/>
            <person name="Shigenobu S."/>
            <person name="Bybee S.M."/>
            <person name="Larracuente A.M."/>
            <person name="Oba Y."/>
            <person name="Weng J.K."/>
        </authorList>
    </citation>
    <scope>NUCLEOTIDE SEQUENCE [LARGE SCALE GENOMIC DNA]</scope>
    <source>
        <strain evidence="1">1611_PpyrPB1</strain>
        <tissue evidence="1">Whole body</tissue>
    </source>
</reference>
<sequence length="57" mass="6305">RSSCKIKDFARLIGTLTAACPAIKYGWCHTKSLEEAKLKALKTSNFDFNAKMQIQGA</sequence>
<protein>
    <submittedName>
        <fullName evidence="1">Uncharacterized protein</fullName>
    </submittedName>
</protein>
<organism evidence="1 2">
    <name type="scientific">Photinus pyralis</name>
    <name type="common">Common eastern firefly</name>
    <name type="synonym">Lampyris pyralis</name>
    <dbReference type="NCBI Taxonomy" id="7054"/>
    <lineage>
        <taxon>Eukaryota</taxon>
        <taxon>Metazoa</taxon>
        <taxon>Ecdysozoa</taxon>
        <taxon>Arthropoda</taxon>
        <taxon>Hexapoda</taxon>
        <taxon>Insecta</taxon>
        <taxon>Pterygota</taxon>
        <taxon>Neoptera</taxon>
        <taxon>Endopterygota</taxon>
        <taxon>Coleoptera</taxon>
        <taxon>Polyphaga</taxon>
        <taxon>Elateriformia</taxon>
        <taxon>Elateroidea</taxon>
        <taxon>Lampyridae</taxon>
        <taxon>Lampyrinae</taxon>
        <taxon>Photinus</taxon>
    </lineage>
</organism>
<feature type="non-terminal residue" evidence="1">
    <location>
        <position position="1"/>
    </location>
</feature>
<evidence type="ECO:0000313" key="1">
    <source>
        <dbReference type="EMBL" id="KAB0790116.1"/>
    </source>
</evidence>
<name>A0A5N3ZYH0_PHOPY</name>
<keyword evidence="2" id="KW-1185">Reference proteome</keyword>
<comment type="caution">
    <text evidence="1">The sequence shown here is derived from an EMBL/GenBank/DDBJ whole genome shotgun (WGS) entry which is preliminary data.</text>
</comment>
<proteinExistence type="predicted"/>
<gene>
    <name evidence="1" type="ORF">PPYR_15564</name>
</gene>
<dbReference type="InParanoid" id="A0A5N3ZYH0"/>
<dbReference type="AlphaFoldDB" id="A0A5N3ZYH0"/>